<protein>
    <submittedName>
        <fullName evidence="1">Uncharacterized protein</fullName>
    </submittedName>
</protein>
<reference evidence="1 3" key="1">
    <citation type="submission" date="2015-09" db="EMBL/GenBank/DDBJ databases">
        <authorList>
            <consortium name="Pathogen Informatics"/>
        </authorList>
    </citation>
    <scope>NUCLEOTIDE SEQUENCE [LARGE SCALE GENOMIC DNA]</scope>
    <source>
        <strain evidence="1 3">2789STDY5834902</strain>
    </source>
</reference>
<organism evidence="1 3">
    <name type="scientific">Collinsella aerofaciens</name>
    <dbReference type="NCBI Taxonomy" id="74426"/>
    <lineage>
        <taxon>Bacteria</taxon>
        <taxon>Bacillati</taxon>
        <taxon>Actinomycetota</taxon>
        <taxon>Coriobacteriia</taxon>
        <taxon>Coriobacteriales</taxon>
        <taxon>Coriobacteriaceae</taxon>
        <taxon>Collinsella</taxon>
    </lineage>
</organism>
<proteinExistence type="predicted"/>
<dbReference type="AlphaFoldDB" id="A0A174MVT5"/>
<dbReference type="Proteomes" id="UP000095454">
    <property type="component" value="Unassembled WGS sequence"/>
</dbReference>
<name>A0A174MVT5_9ACTN</name>
<evidence type="ECO:0000313" key="2">
    <source>
        <dbReference type="EMBL" id="VWL90174.1"/>
    </source>
</evidence>
<dbReference type="Proteomes" id="UP000330807">
    <property type="component" value="Unassembled WGS sequence"/>
</dbReference>
<reference evidence="2 4" key="2">
    <citation type="submission" date="2019-10" db="EMBL/GenBank/DDBJ databases">
        <authorList>
            <person name="Wolf R A."/>
        </authorList>
    </citation>
    <scope>NUCLEOTIDE SEQUENCE [LARGE SCALE GENOMIC DNA]</scope>
    <source>
        <strain evidence="2">Collinsella_aerofaciens_AK_138A</strain>
    </source>
</reference>
<dbReference type="EMBL" id="CABWIH010000027">
    <property type="protein sequence ID" value="VWL90174.1"/>
    <property type="molecule type" value="Genomic_DNA"/>
</dbReference>
<accession>A0A174MVT5</accession>
<evidence type="ECO:0000313" key="3">
    <source>
        <dbReference type="Proteomes" id="UP000095454"/>
    </source>
</evidence>
<evidence type="ECO:0000313" key="1">
    <source>
        <dbReference type="EMBL" id="CUP40423.1"/>
    </source>
</evidence>
<gene>
    <name evidence="1" type="ORF">ERS852514_01891</name>
    <name evidence="2" type="ORF">LMKDKBCB_01245</name>
</gene>
<dbReference type="EMBL" id="CZAQ01000059">
    <property type="protein sequence ID" value="CUP40423.1"/>
    <property type="molecule type" value="Genomic_DNA"/>
</dbReference>
<sequence length="32" mass="3463">MTAEFDVVGFFDELMCALGEIAGYIGVVDHGR</sequence>
<evidence type="ECO:0000313" key="4">
    <source>
        <dbReference type="Proteomes" id="UP000330807"/>
    </source>
</evidence>